<evidence type="ECO:0000313" key="1">
    <source>
        <dbReference type="EMBL" id="GAT56471.1"/>
    </source>
</evidence>
<sequence>MPSLSEYRRIDGAQTCKHLYAISRTKSVWISIIDDLKVRGFVDERAVPDASNLPFEGLVEVIRRILDGPRSWRLTEGGNTFEPKVEDYVEVQCRPTAHISPWNVKLVPGGQYFMVRAEDDLRGLECWDICLQCRVWRLPWPENLHPEHIISRYAVVRQEAGVLLLAVLFDRDFVDDARLEVSQVDLRPPTPVYTLHCSVEVPACRILSFVADSDFIILTPLIDGDAILLNWRTKYAGMLYDETRNGLAVAAAPGFIVILQGTEESGAIVQIVDAPSINQQLSYIGETNDPQLDIPAIATNPVFAHQLPAFDPYEAPHGIVVFSSPLADNTYRIWAATDLGQDEHGREDAGSLHRLELVYNAQSTEPPLLRSIVSPQEPGGQPYMPSLVFSGHWASITSVWLDSPIGLVHPEGWHGTIEDMGNLLLAPCCILSENLELYCVPNDQRKRTT</sequence>
<organism evidence="1 2">
    <name type="scientific">Mycena chlorophos</name>
    <name type="common">Agaric fungus</name>
    <name type="synonym">Agaricus chlorophos</name>
    <dbReference type="NCBI Taxonomy" id="658473"/>
    <lineage>
        <taxon>Eukaryota</taxon>
        <taxon>Fungi</taxon>
        <taxon>Dikarya</taxon>
        <taxon>Basidiomycota</taxon>
        <taxon>Agaricomycotina</taxon>
        <taxon>Agaricomycetes</taxon>
        <taxon>Agaricomycetidae</taxon>
        <taxon>Agaricales</taxon>
        <taxon>Marasmiineae</taxon>
        <taxon>Mycenaceae</taxon>
        <taxon>Mycena</taxon>
    </lineage>
</organism>
<name>A0ABQ0M2Q9_MYCCL</name>
<evidence type="ECO:0008006" key="3">
    <source>
        <dbReference type="Google" id="ProtNLM"/>
    </source>
</evidence>
<accession>A0ABQ0M2Q9</accession>
<keyword evidence="2" id="KW-1185">Reference proteome</keyword>
<proteinExistence type="predicted"/>
<evidence type="ECO:0000313" key="2">
    <source>
        <dbReference type="Proteomes" id="UP000815677"/>
    </source>
</evidence>
<dbReference type="EMBL" id="DF849285">
    <property type="protein sequence ID" value="GAT56471.1"/>
    <property type="molecule type" value="Genomic_DNA"/>
</dbReference>
<protein>
    <recommendedName>
        <fullName evidence="3">F-box domain-containing protein</fullName>
    </recommendedName>
</protein>
<reference evidence="1" key="1">
    <citation type="submission" date="2014-09" db="EMBL/GenBank/DDBJ databases">
        <title>Genome sequence of the luminous mushroom Mycena chlorophos for searching fungal bioluminescence genes.</title>
        <authorList>
            <person name="Tanaka Y."/>
            <person name="Kasuga D."/>
            <person name="Oba Y."/>
            <person name="Hase S."/>
            <person name="Sato K."/>
            <person name="Oba Y."/>
            <person name="Sakakibara Y."/>
        </authorList>
    </citation>
    <scope>NUCLEOTIDE SEQUENCE</scope>
</reference>
<gene>
    <name evidence="1" type="ORF">MCHLO_13123</name>
</gene>
<dbReference type="Proteomes" id="UP000815677">
    <property type="component" value="Unassembled WGS sequence"/>
</dbReference>